<protein>
    <submittedName>
        <fullName evidence="2">Uncharacterized protein</fullName>
    </submittedName>
</protein>
<reference evidence="3" key="1">
    <citation type="journal article" date="2019" name="Int. J. Syst. Evol. Microbiol.">
        <title>The Global Catalogue of Microorganisms (GCM) 10K type strain sequencing project: providing services to taxonomists for standard genome sequencing and annotation.</title>
        <authorList>
            <consortium name="The Broad Institute Genomics Platform"/>
            <consortium name="The Broad Institute Genome Sequencing Center for Infectious Disease"/>
            <person name="Wu L."/>
            <person name="Ma J."/>
        </authorList>
    </citation>
    <scope>NUCLEOTIDE SEQUENCE [LARGE SCALE GENOMIC DNA]</scope>
    <source>
        <strain evidence="3">JCM 17938</strain>
    </source>
</reference>
<dbReference type="EMBL" id="BAABHJ010000040">
    <property type="protein sequence ID" value="GAA4618165.1"/>
    <property type="molecule type" value="Genomic_DNA"/>
</dbReference>
<dbReference type="RefSeq" id="WP_345366370.1">
    <property type="nucleotide sequence ID" value="NZ_BAABHJ010000040.1"/>
</dbReference>
<accession>A0ABP8U0H1</accession>
<feature type="transmembrane region" description="Helical" evidence="1">
    <location>
        <begin position="39"/>
        <end position="70"/>
    </location>
</feature>
<keyword evidence="1" id="KW-0812">Transmembrane</keyword>
<gene>
    <name evidence="2" type="ORF">GCM10023195_81450</name>
</gene>
<keyword evidence="1" id="KW-1133">Transmembrane helix</keyword>
<dbReference type="Proteomes" id="UP001500212">
    <property type="component" value="Unassembled WGS sequence"/>
</dbReference>
<evidence type="ECO:0000313" key="2">
    <source>
        <dbReference type="EMBL" id="GAA4618165.1"/>
    </source>
</evidence>
<keyword evidence="3" id="KW-1185">Reference proteome</keyword>
<evidence type="ECO:0000313" key="3">
    <source>
        <dbReference type="Proteomes" id="UP001500212"/>
    </source>
</evidence>
<name>A0ABP8U0H1_9ACTN</name>
<sequence>MSRIGSPVRALMRLDDRVLGARLYYRPLPPLRVDIARTVAAATLVSLFAALTGNLFFLVLPAPAIAAVWYRRARHNRRSG</sequence>
<comment type="caution">
    <text evidence="2">The sequence shown here is derived from an EMBL/GenBank/DDBJ whole genome shotgun (WGS) entry which is preliminary data.</text>
</comment>
<proteinExistence type="predicted"/>
<evidence type="ECO:0000256" key="1">
    <source>
        <dbReference type="SAM" id="Phobius"/>
    </source>
</evidence>
<keyword evidence="1" id="KW-0472">Membrane</keyword>
<organism evidence="2 3">
    <name type="scientific">Actinoallomurus liliacearum</name>
    <dbReference type="NCBI Taxonomy" id="1080073"/>
    <lineage>
        <taxon>Bacteria</taxon>
        <taxon>Bacillati</taxon>
        <taxon>Actinomycetota</taxon>
        <taxon>Actinomycetes</taxon>
        <taxon>Streptosporangiales</taxon>
        <taxon>Thermomonosporaceae</taxon>
        <taxon>Actinoallomurus</taxon>
    </lineage>
</organism>